<protein>
    <recommendedName>
        <fullName evidence="5">Karyogamy protein</fullName>
    </recommendedName>
</protein>
<reference evidence="3" key="2">
    <citation type="submission" date="2021-01" db="EMBL/GenBank/DDBJ databases">
        <authorList>
            <person name="Schikora-Tamarit M.A."/>
        </authorList>
    </citation>
    <scope>NUCLEOTIDE SEQUENCE</scope>
    <source>
        <strain evidence="3">CBS6341</strain>
    </source>
</reference>
<dbReference type="EMBL" id="JAEUBF010000397">
    <property type="protein sequence ID" value="KAH3678956.1"/>
    <property type="molecule type" value="Genomic_DNA"/>
</dbReference>
<evidence type="ECO:0008006" key="5">
    <source>
        <dbReference type="Google" id="ProtNLM"/>
    </source>
</evidence>
<feature type="coiled-coil region" evidence="1">
    <location>
        <begin position="250"/>
        <end position="311"/>
    </location>
</feature>
<keyword evidence="1" id="KW-0175">Coiled coil</keyword>
<organism evidence="3 4">
    <name type="scientific">Wickerhamomyces mucosus</name>
    <dbReference type="NCBI Taxonomy" id="1378264"/>
    <lineage>
        <taxon>Eukaryota</taxon>
        <taxon>Fungi</taxon>
        <taxon>Dikarya</taxon>
        <taxon>Ascomycota</taxon>
        <taxon>Saccharomycotina</taxon>
        <taxon>Saccharomycetes</taxon>
        <taxon>Phaffomycetales</taxon>
        <taxon>Wickerhamomycetaceae</taxon>
        <taxon>Wickerhamomyces</taxon>
    </lineage>
</organism>
<feature type="region of interest" description="Disordered" evidence="2">
    <location>
        <begin position="540"/>
        <end position="690"/>
    </location>
</feature>
<evidence type="ECO:0000256" key="1">
    <source>
        <dbReference type="SAM" id="Coils"/>
    </source>
</evidence>
<dbReference type="Pfam" id="PF08580">
    <property type="entry name" value="KAR9"/>
    <property type="match status" value="1"/>
</dbReference>
<comment type="caution">
    <text evidence="3">The sequence shown here is derived from an EMBL/GenBank/DDBJ whole genome shotgun (WGS) entry which is preliminary data.</text>
</comment>
<dbReference type="OrthoDB" id="3980028at2759"/>
<gene>
    <name evidence="3" type="ORF">WICMUC_001324</name>
</gene>
<feature type="compositionally biased region" description="Polar residues" evidence="2">
    <location>
        <begin position="586"/>
        <end position="599"/>
    </location>
</feature>
<dbReference type="GO" id="GO:0051293">
    <property type="term" value="P:establishment of spindle localization"/>
    <property type="evidence" value="ECO:0007669"/>
    <property type="project" value="TreeGrafter"/>
</dbReference>
<accession>A0A9P8PV92</accession>
<dbReference type="GO" id="GO:0005816">
    <property type="term" value="C:spindle pole body"/>
    <property type="evidence" value="ECO:0007669"/>
    <property type="project" value="TreeGrafter"/>
</dbReference>
<feature type="compositionally biased region" description="Basic and acidic residues" evidence="2">
    <location>
        <begin position="624"/>
        <end position="637"/>
    </location>
</feature>
<evidence type="ECO:0000313" key="4">
    <source>
        <dbReference type="Proteomes" id="UP000769528"/>
    </source>
</evidence>
<feature type="compositionally biased region" description="Polar residues" evidence="2">
    <location>
        <begin position="643"/>
        <end position="659"/>
    </location>
</feature>
<feature type="compositionally biased region" description="Low complexity" evidence="2">
    <location>
        <begin position="660"/>
        <end position="681"/>
    </location>
</feature>
<keyword evidence="4" id="KW-1185">Reference proteome</keyword>
<dbReference type="GO" id="GO:0030473">
    <property type="term" value="P:nuclear migration along microtubule"/>
    <property type="evidence" value="ECO:0007669"/>
    <property type="project" value="TreeGrafter"/>
</dbReference>
<evidence type="ECO:0000313" key="3">
    <source>
        <dbReference type="EMBL" id="KAH3678956.1"/>
    </source>
</evidence>
<dbReference type="PANTHER" id="PTHR37271:SF1">
    <property type="entry name" value="KARYOGAMY PROTEIN KAR9"/>
    <property type="match status" value="1"/>
</dbReference>
<dbReference type="InterPro" id="IPR013889">
    <property type="entry name" value="Karyogamy_KAR9"/>
</dbReference>
<dbReference type="GO" id="GO:0005938">
    <property type="term" value="C:cell cortex"/>
    <property type="evidence" value="ECO:0007669"/>
    <property type="project" value="TreeGrafter"/>
</dbReference>
<reference evidence="3" key="1">
    <citation type="journal article" date="2021" name="Open Biol.">
        <title>Shared evolutionary footprints suggest mitochondrial oxidative damage underlies multiple complex I losses in fungi.</title>
        <authorList>
            <person name="Schikora-Tamarit M.A."/>
            <person name="Marcet-Houben M."/>
            <person name="Nosek J."/>
            <person name="Gabaldon T."/>
        </authorList>
    </citation>
    <scope>NUCLEOTIDE SEQUENCE</scope>
    <source>
        <strain evidence="3">CBS6341</strain>
    </source>
</reference>
<proteinExistence type="predicted"/>
<feature type="compositionally biased region" description="Low complexity" evidence="2">
    <location>
        <begin position="563"/>
        <end position="578"/>
    </location>
</feature>
<dbReference type="GO" id="GO:0043332">
    <property type="term" value="C:mating projection tip"/>
    <property type="evidence" value="ECO:0007669"/>
    <property type="project" value="TreeGrafter"/>
</dbReference>
<dbReference type="GO" id="GO:0031578">
    <property type="term" value="P:mitotic spindle orientation checkpoint signaling"/>
    <property type="evidence" value="ECO:0007669"/>
    <property type="project" value="TreeGrafter"/>
</dbReference>
<sequence length="690" mass="79577">MQELSGQLANAPTFDFFKSIVDLEPYDPAKLISVTNELLAYTNQITNIFFKLNEELIHNDMDLLWYAEGKTRFYDIFRNVDSIDSIMLQIINLLESNLDSQKENFLERDIFDKIDILAESSLNLKREHFVPFKTKIDLSTEFDEFNSTMNSINRELENCLKLCFRIHEKRFSSPVRHAPRFNLEMLTKKLLKQRSNLRLPLLNEIDNELYQEYLNLKTIVDPLKVSLEFIPQRIEEFKLRYVSQLNAIDVNTLNEKYNSLIKELSYLTNEVNDLKYEIVDKRWDEIFSYLNTEMSFMIMNIEKELKKLEELTDNGTGKTLKAQLFKRIKYTIEIIENTFILINTAIDEKLIHIRVIELSNELAMRWLHVKDQIPQEYLDKIEQGIDMNNVNNDDEDLTQNLKKLSLNNSNNESGELYQKKLSETPVKEKRRSRAGQFLIGKLNLVPVLVENDPTSVRKPAELNPYNGKVLTDSLKQNQIDDTNLRKDSVFSNIPDLSKVDHFEKNSKTFSPIKEVDTPSSDRYDHLHDSDVFDTPIQTVKQPKHVSSIPKTSKIPVPKPSRIPKPSSRTSSDRASLSSFPEMQPIISGNISSSRQSMLPPSTPIRRNDISRRKSMLHQPTPLKDLLKSPEENRRESLGRSLSAIGTRTNIPGIQSSGLNGRSISRAGSRSASRAGNRSGTSMSDSRPVWK</sequence>
<dbReference type="AlphaFoldDB" id="A0A9P8PV92"/>
<evidence type="ECO:0000256" key="2">
    <source>
        <dbReference type="SAM" id="MobiDB-lite"/>
    </source>
</evidence>
<name>A0A9P8PV92_9ASCO</name>
<dbReference type="PANTHER" id="PTHR37271">
    <property type="entry name" value="KARYOGAMY PROTEIN KAR9"/>
    <property type="match status" value="1"/>
</dbReference>
<dbReference type="Proteomes" id="UP000769528">
    <property type="component" value="Unassembled WGS sequence"/>
</dbReference>